<organism evidence="2 3">
    <name type="scientific">Planktothricoides raciborskii FACHB-1370</name>
    <dbReference type="NCBI Taxonomy" id="2949576"/>
    <lineage>
        <taxon>Bacteria</taxon>
        <taxon>Bacillati</taxon>
        <taxon>Cyanobacteriota</taxon>
        <taxon>Cyanophyceae</taxon>
        <taxon>Oscillatoriophycideae</taxon>
        <taxon>Oscillatoriales</taxon>
        <taxon>Oscillatoriaceae</taxon>
        <taxon>Planktothricoides</taxon>
    </lineage>
</organism>
<protein>
    <submittedName>
        <fullName evidence="2">Uncharacterized protein</fullName>
    </submittedName>
</protein>
<sequence length="111" mass="12909">MSIYRLTLIVNFSSLGGYGIGEERKKPQRHQGHQGSSFSALFLLFVSFVMRVYMMIFTIILWIFASFLKERLKLSDSSIEKVWVNDEKCKIAYDSKTGETNRLEAIYQEIL</sequence>
<keyword evidence="1" id="KW-1133">Transmembrane helix</keyword>
<dbReference type="Proteomes" id="UP000641954">
    <property type="component" value="Unassembled WGS sequence"/>
</dbReference>
<gene>
    <name evidence="2" type="ORF">H6G72_11900</name>
</gene>
<feature type="transmembrane region" description="Helical" evidence="1">
    <location>
        <begin position="40"/>
        <end position="65"/>
    </location>
</feature>
<reference evidence="2 3" key="1">
    <citation type="journal article" date="2020" name="ISME J.">
        <title>Comparative genomics reveals insights into cyanobacterial evolution and habitat adaptation.</title>
        <authorList>
            <person name="Chen M.Y."/>
            <person name="Teng W.K."/>
            <person name="Zhao L."/>
            <person name="Hu C.X."/>
            <person name="Zhou Y.K."/>
            <person name="Han B.P."/>
            <person name="Song L.R."/>
            <person name="Shu W.S."/>
        </authorList>
    </citation>
    <scope>NUCLEOTIDE SEQUENCE [LARGE SCALE GENOMIC DNA]</scope>
    <source>
        <strain evidence="2 3">FACHB-1370</strain>
    </source>
</reference>
<accession>A0ABR8EED1</accession>
<dbReference type="EMBL" id="JACJSK010000013">
    <property type="protein sequence ID" value="MBD2544528.1"/>
    <property type="molecule type" value="Genomic_DNA"/>
</dbReference>
<keyword evidence="3" id="KW-1185">Reference proteome</keyword>
<proteinExistence type="predicted"/>
<keyword evidence="1" id="KW-0812">Transmembrane</keyword>
<keyword evidence="1" id="KW-0472">Membrane</keyword>
<evidence type="ECO:0000313" key="2">
    <source>
        <dbReference type="EMBL" id="MBD2544528.1"/>
    </source>
</evidence>
<evidence type="ECO:0000256" key="1">
    <source>
        <dbReference type="SAM" id="Phobius"/>
    </source>
</evidence>
<name>A0ABR8EED1_9CYAN</name>
<dbReference type="RefSeq" id="WP_190878437.1">
    <property type="nucleotide sequence ID" value="NZ_JACJSK010000013.1"/>
</dbReference>
<comment type="caution">
    <text evidence="2">The sequence shown here is derived from an EMBL/GenBank/DDBJ whole genome shotgun (WGS) entry which is preliminary data.</text>
</comment>
<evidence type="ECO:0000313" key="3">
    <source>
        <dbReference type="Proteomes" id="UP000641954"/>
    </source>
</evidence>